<sequence>MPTPSHDAANSLIRDHPELAVRFLRTVGRVSLPDVPLQPIDGELNDRVSTSCYADTLFAGGPPHDRKYSLISEIETKISEAKLRQTVRYAATLWLHHDKPIHIVFFTPDPNYKKFEQTTTVTSGCLTLSVETCLVGPDDIPAITEPAVMRTDPALFVLSVIVHGDKPEVAEAFCEGIAELPGDYAGYYYEHALAKATRTTKQRMEAAMKLRIPAVSDMAKEQRSLGRAEARVEDVLLTMEVRGLTISLADRHRVESCTDLAQLDVWFRRALTASTAEEVFAS</sequence>
<reference evidence="1 2" key="1">
    <citation type="submission" date="2020-07" db="EMBL/GenBank/DDBJ databases">
        <title>Genomic Encyclopedia of Type Strains, Phase IV (KMG-IV): sequencing the most valuable type-strain genomes for metagenomic binning, comparative biology and taxonomic classification.</title>
        <authorList>
            <person name="Goeker M."/>
        </authorList>
    </citation>
    <scope>NUCLEOTIDE SEQUENCE [LARGE SCALE GENOMIC DNA]</scope>
    <source>
        <strain evidence="1 2">DSM 45533</strain>
    </source>
</reference>
<keyword evidence="2" id="KW-1185">Reference proteome</keyword>
<dbReference type="Proteomes" id="UP000530928">
    <property type="component" value="Unassembled WGS sequence"/>
</dbReference>
<dbReference type="RefSeq" id="WP_181615717.1">
    <property type="nucleotide sequence ID" value="NZ_BAABAM010000010.1"/>
</dbReference>
<organism evidence="1 2">
    <name type="scientific">Nonomuraea soli</name>
    <dbReference type="NCBI Taxonomy" id="1032476"/>
    <lineage>
        <taxon>Bacteria</taxon>
        <taxon>Bacillati</taxon>
        <taxon>Actinomycetota</taxon>
        <taxon>Actinomycetes</taxon>
        <taxon>Streptosporangiales</taxon>
        <taxon>Streptosporangiaceae</taxon>
        <taxon>Nonomuraea</taxon>
    </lineage>
</organism>
<evidence type="ECO:0000313" key="2">
    <source>
        <dbReference type="Proteomes" id="UP000530928"/>
    </source>
</evidence>
<proteinExistence type="predicted"/>
<name>A0A7W0CTE9_9ACTN</name>
<dbReference type="AlphaFoldDB" id="A0A7W0CTE9"/>
<evidence type="ECO:0000313" key="1">
    <source>
        <dbReference type="EMBL" id="MBA2896991.1"/>
    </source>
</evidence>
<accession>A0A7W0CTE9</accession>
<gene>
    <name evidence="1" type="ORF">HNR30_008387</name>
</gene>
<evidence type="ECO:0008006" key="3">
    <source>
        <dbReference type="Google" id="ProtNLM"/>
    </source>
</evidence>
<comment type="caution">
    <text evidence="1">The sequence shown here is derived from an EMBL/GenBank/DDBJ whole genome shotgun (WGS) entry which is preliminary data.</text>
</comment>
<protein>
    <recommendedName>
        <fullName evidence="3">Rpn family recombination-promoting nuclease/putative transposase</fullName>
    </recommendedName>
</protein>
<dbReference type="EMBL" id="JACDUR010000010">
    <property type="protein sequence ID" value="MBA2896991.1"/>
    <property type="molecule type" value="Genomic_DNA"/>
</dbReference>